<gene>
    <name evidence="2" type="ORF">ENV67_04610</name>
</gene>
<comment type="caution">
    <text evidence="2">The sequence shown here is derived from an EMBL/GenBank/DDBJ whole genome shotgun (WGS) entry which is preliminary data.</text>
</comment>
<feature type="compositionally biased region" description="Basic and acidic residues" evidence="1">
    <location>
        <begin position="152"/>
        <end position="170"/>
    </location>
</feature>
<dbReference type="AlphaFoldDB" id="A0A7C4YFZ1"/>
<evidence type="ECO:0000313" key="2">
    <source>
        <dbReference type="EMBL" id="HGW91806.1"/>
    </source>
</evidence>
<name>A0A7C4YFZ1_UNCW3</name>
<evidence type="ECO:0000256" key="1">
    <source>
        <dbReference type="SAM" id="MobiDB-lite"/>
    </source>
</evidence>
<proteinExistence type="predicted"/>
<sequence>MEKEKDKEKNIDIEDFLYAAFYLPWSYEFKYVNFRKDRLEEYLKDFIERKENMNSEDFIKEGIKFSLTPLTLELIIEKLKRFAKNNEDNEKGRVTNFILHILSIGVPPWDIPFFHGVFVRQVYQHPYSQNRSVFEMIYEYIPKYIEKPDVKLEEKREEKDDIPKGYKRTDSGLIIPE</sequence>
<organism evidence="2">
    <name type="scientific">candidate division WOR-3 bacterium</name>
    <dbReference type="NCBI Taxonomy" id="2052148"/>
    <lineage>
        <taxon>Bacteria</taxon>
        <taxon>Bacteria division WOR-3</taxon>
    </lineage>
</organism>
<accession>A0A7C4YFZ1</accession>
<protein>
    <submittedName>
        <fullName evidence="2">Uncharacterized protein</fullName>
    </submittedName>
</protein>
<dbReference type="EMBL" id="DTHG01000058">
    <property type="protein sequence ID" value="HGW91806.1"/>
    <property type="molecule type" value="Genomic_DNA"/>
</dbReference>
<feature type="region of interest" description="Disordered" evidence="1">
    <location>
        <begin position="152"/>
        <end position="177"/>
    </location>
</feature>
<reference evidence="2" key="1">
    <citation type="journal article" date="2020" name="mSystems">
        <title>Genome- and Community-Level Interaction Insights into Carbon Utilization and Element Cycling Functions of Hydrothermarchaeota in Hydrothermal Sediment.</title>
        <authorList>
            <person name="Zhou Z."/>
            <person name="Liu Y."/>
            <person name="Xu W."/>
            <person name="Pan J."/>
            <person name="Luo Z.H."/>
            <person name="Li M."/>
        </authorList>
    </citation>
    <scope>NUCLEOTIDE SEQUENCE [LARGE SCALE GENOMIC DNA]</scope>
    <source>
        <strain evidence="2">SpSt-780</strain>
    </source>
</reference>